<evidence type="ECO:0000256" key="4">
    <source>
        <dbReference type="ARBA" id="ARBA00010662"/>
    </source>
</evidence>
<dbReference type="EC" id="3.1.1.31" evidence="5 7"/>
<evidence type="ECO:0000256" key="5">
    <source>
        <dbReference type="ARBA" id="ARBA00013198"/>
    </source>
</evidence>
<dbReference type="InParanoid" id="A0A1Y5TW44"/>
<reference evidence="9 10" key="1">
    <citation type="submission" date="2017-03" db="EMBL/GenBank/DDBJ databases">
        <authorList>
            <person name="Afonso C.L."/>
            <person name="Miller P.J."/>
            <person name="Scott M.A."/>
            <person name="Spackman E."/>
            <person name="Goraichik I."/>
            <person name="Dimitrov K.M."/>
            <person name="Suarez D.L."/>
            <person name="Swayne D.E."/>
        </authorList>
    </citation>
    <scope>NUCLEOTIDE SEQUENCE [LARGE SCALE GENOMIC DNA]</scope>
    <source>
        <strain evidence="9 10">CECT 7691</strain>
    </source>
</reference>
<evidence type="ECO:0000256" key="6">
    <source>
        <dbReference type="ARBA" id="ARBA00020337"/>
    </source>
</evidence>
<comment type="function">
    <text evidence="2 7">Hydrolysis of 6-phosphogluconolactone to 6-phosphogluconate.</text>
</comment>
<feature type="domain" description="Glucosamine/galactosamine-6-phosphate isomerase" evidence="8">
    <location>
        <begin position="7"/>
        <end position="209"/>
    </location>
</feature>
<evidence type="ECO:0000256" key="1">
    <source>
        <dbReference type="ARBA" id="ARBA00000832"/>
    </source>
</evidence>
<dbReference type="Pfam" id="PF01182">
    <property type="entry name" value="Glucosamine_iso"/>
    <property type="match status" value="1"/>
</dbReference>
<comment type="similarity">
    <text evidence="4 7">Belongs to the glucosamine/galactosamine-6-phosphate isomerase family. 6-phosphogluconolactonase subfamily.</text>
</comment>
<dbReference type="InterPro" id="IPR005900">
    <property type="entry name" value="6-phosphogluconolactonase_DevB"/>
</dbReference>
<keyword evidence="10" id="KW-1185">Reference proteome</keyword>
<dbReference type="InterPro" id="IPR006148">
    <property type="entry name" value="Glc/Gal-6P_isomerase"/>
</dbReference>
<evidence type="ECO:0000256" key="7">
    <source>
        <dbReference type="RuleBase" id="RU365095"/>
    </source>
</evidence>
<dbReference type="AlphaFoldDB" id="A0A1Y5TW44"/>
<dbReference type="InterPro" id="IPR039104">
    <property type="entry name" value="6PGL"/>
</dbReference>
<name>A0A1Y5TW44_9PROT</name>
<protein>
    <recommendedName>
        <fullName evidence="6 7">6-phosphogluconolactonase</fullName>
        <shortName evidence="7">6PGL</shortName>
        <ecNumber evidence="5 7">3.1.1.31</ecNumber>
    </recommendedName>
</protein>
<dbReference type="GO" id="GO:0006098">
    <property type="term" value="P:pentose-phosphate shunt"/>
    <property type="evidence" value="ECO:0007669"/>
    <property type="project" value="UniProtKB-UniPathway"/>
</dbReference>
<dbReference type="PANTHER" id="PTHR11054">
    <property type="entry name" value="6-PHOSPHOGLUCONOLACTONASE"/>
    <property type="match status" value="1"/>
</dbReference>
<keyword evidence="7 9" id="KW-0378">Hydrolase</keyword>
<dbReference type="EMBL" id="FWFR01000003">
    <property type="protein sequence ID" value="SLN74808.1"/>
    <property type="molecule type" value="Genomic_DNA"/>
</dbReference>
<evidence type="ECO:0000256" key="2">
    <source>
        <dbReference type="ARBA" id="ARBA00002681"/>
    </source>
</evidence>
<evidence type="ECO:0000256" key="3">
    <source>
        <dbReference type="ARBA" id="ARBA00004961"/>
    </source>
</evidence>
<dbReference type="SUPFAM" id="SSF100950">
    <property type="entry name" value="NagB/RpiA/CoA transferase-like"/>
    <property type="match status" value="1"/>
</dbReference>
<organism evidence="9 10">
    <name type="scientific">Oceanibacterium hippocampi</name>
    <dbReference type="NCBI Taxonomy" id="745714"/>
    <lineage>
        <taxon>Bacteria</taxon>
        <taxon>Pseudomonadati</taxon>
        <taxon>Pseudomonadota</taxon>
        <taxon>Alphaproteobacteria</taxon>
        <taxon>Sneathiellales</taxon>
        <taxon>Sneathiellaceae</taxon>
        <taxon>Oceanibacterium</taxon>
    </lineage>
</organism>
<evidence type="ECO:0000313" key="10">
    <source>
        <dbReference type="Proteomes" id="UP000193200"/>
    </source>
</evidence>
<dbReference type="NCBIfam" id="TIGR01198">
    <property type="entry name" value="pgl"/>
    <property type="match status" value="1"/>
</dbReference>
<accession>A0A1Y5TW44</accession>
<evidence type="ECO:0000313" key="9">
    <source>
        <dbReference type="EMBL" id="SLN74808.1"/>
    </source>
</evidence>
<proteinExistence type="inferred from homology"/>
<comment type="catalytic activity">
    <reaction evidence="1 7">
        <text>6-phospho-D-glucono-1,5-lactone + H2O = 6-phospho-D-gluconate + H(+)</text>
        <dbReference type="Rhea" id="RHEA:12556"/>
        <dbReference type="ChEBI" id="CHEBI:15377"/>
        <dbReference type="ChEBI" id="CHEBI:15378"/>
        <dbReference type="ChEBI" id="CHEBI:57955"/>
        <dbReference type="ChEBI" id="CHEBI:58759"/>
        <dbReference type="EC" id="3.1.1.31"/>
    </reaction>
</comment>
<dbReference type="GO" id="GO:0005975">
    <property type="term" value="P:carbohydrate metabolic process"/>
    <property type="evidence" value="ECO:0007669"/>
    <property type="project" value="UniProtKB-UniRule"/>
</dbReference>
<comment type="pathway">
    <text evidence="3 7">Carbohydrate degradation; pentose phosphate pathway; D-ribulose 5-phosphate from D-glucose 6-phosphate (oxidative stage): step 2/3.</text>
</comment>
<dbReference type="InterPro" id="IPR037171">
    <property type="entry name" value="NagB/RpiA_transferase-like"/>
</dbReference>
<dbReference type="GO" id="GO:0017057">
    <property type="term" value="F:6-phosphogluconolactonase activity"/>
    <property type="evidence" value="ECO:0007669"/>
    <property type="project" value="UniProtKB-UniRule"/>
</dbReference>
<sequence length="221" mass="23536">MSLDWGLAADLAGAIRARLAEAERATLVVSGGSTPREMLGLLASADLDWSRVDVTLADERRVPASDPASNAAMVRRTLLVERAAAARLVPLERNDADPEAGLAAAEAALGDLSWPAAAVVLGMGTDGHFASLFPAMEGLEAALALDAPNRLVAVPGLAGREPRISQTLRSLLDCRRFVLHIQGEEKWRIMEAARTSGAVDGLPARALFRQRTRPLDVYWAP</sequence>
<dbReference type="CDD" id="cd01400">
    <property type="entry name" value="6PGL"/>
    <property type="match status" value="1"/>
</dbReference>
<dbReference type="Proteomes" id="UP000193200">
    <property type="component" value="Unassembled WGS sequence"/>
</dbReference>
<dbReference type="PANTHER" id="PTHR11054:SF0">
    <property type="entry name" value="6-PHOSPHOGLUCONOLACTONASE"/>
    <property type="match status" value="1"/>
</dbReference>
<evidence type="ECO:0000259" key="8">
    <source>
        <dbReference type="Pfam" id="PF01182"/>
    </source>
</evidence>
<dbReference type="UniPathway" id="UPA00115">
    <property type="reaction ID" value="UER00409"/>
</dbReference>
<dbReference type="Gene3D" id="3.40.50.1360">
    <property type="match status" value="1"/>
</dbReference>
<gene>
    <name evidence="7 9" type="primary">pgl</name>
    <name evidence="9" type="ORF">OCH7691_03811</name>
</gene>